<accession>A0A518CMI2</accession>
<sequence length="131" mass="14975">MDRHEEALLDFLELAAVSDQKKQYPSRDKLLLLAGWEACQTGLLNVADRCRDAILKHNPQHLVGKYDRFHEMMKTEAGSSLIHQLERQISRERVEFLLEELSGGQTKTPRPSSTEGEGYHEFIDQLLAEIG</sequence>
<dbReference type="Proteomes" id="UP000317178">
    <property type="component" value="Chromosome"/>
</dbReference>
<protein>
    <submittedName>
        <fullName evidence="1">Uncharacterized protein</fullName>
    </submittedName>
</protein>
<proteinExistence type="predicted"/>
<name>A0A518CMI2_9PLAN</name>
<dbReference type="KEGG" id="plon:Pla110_21620"/>
<evidence type="ECO:0000313" key="2">
    <source>
        <dbReference type="Proteomes" id="UP000317178"/>
    </source>
</evidence>
<gene>
    <name evidence="1" type="ORF">Pla110_21620</name>
</gene>
<dbReference type="OrthoDB" id="292823at2"/>
<evidence type="ECO:0000313" key="1">
    <source>
        <dbReference type="EMBL" id="QDU80432.1"/>
    </source>
</evidence>
<dbReference type="RefSeq" id="WP_144995713.1">
    <property type="nucleotide sequence ID" value="NZ_CP036281.1"/>
</dbReference>
<keyword evidence="2" id="KW-1185">Reference proteome</keyword>
<dbReference type="AlphaFoldDB" id="A0A518CMI2"/>
<organism evidence="1 2">
    <name type="scientific">Polystyrenella longa</name>
    <dbReference type="NCBI Taxonomy" id="2528007"/>
    <lineage>
        <taxon>Bacteria</taxon>
        <taxon>Pseudomonadati</taxon>
        <taxon>Planctomycetota</taxon>
        <taxon>Planctomycetia</taxon>
        <taxon>Planctomycetales</taxon>
        <taxon>Planctomycetaceae</taxon>
        <taxon>Polystyrenella</taxon>
    </lineage>
</organism>
<reference evidence="1 2" key="1">
    <citation type="submission" date="2019-02" db="EMBL/GenBank/DDBJ databases">
        <title>Deep-cultivation of Planctomycetes and their phenomic and genomic characterization uncovers novel biology.</title>
        <authorList>
            <person name="Wiegand S."/>
            <person name="Jogler M."/>
            <person name="Boedeker C."/>
            <person name="Pinto D."/>
            <person name="Vollmers J."/>
            <person name="Rivas-Marin E."/>
            <person name="Kohn T."/>
            <person name="Peeters S.H."/>
            <person name="Heuer A."/>
            <person name="Rast P."/>
            <person name="Oberbeckmann S."/>
            <person name="Bunk B."/>
            <person name="Jeske O."/>
            <person name="Meyerdierks A."/>
            <person name="Storesund J.E."/>
            <person name="Kallscheuer N."/>
            <person name="Luecker S."/>
            <person name="Lage O.M."/>
            <person name="Pohl T."/>
            <person name="Merkel B.J."/>
            <person name="Hornburger P."/>
            <person name="Mueller R.-W."/>
            <person name="Bruemmer F."/>
            <person name="Labrenz M."/>
            <person name="Spormann A.M."/>
            <person name="Op den Camp H."/>
            <person name="Overmann J."/>
            <person name="Amann R."/>
            <person name="Jetten M.S.M."/>
            <person name="Mascher T."/>
            <person name="Medema M.H."/>
            <person name="Devos D.P."/>
            <person name="Kaster A.-K."/>
            <person name="Ovreas L."/>
            <person name="Rohde M."/>
            <person name="Galperin M.Y."/>
            <person name="Jogler C."/>
        </authorList>
    </citation>
    <scope>NUCLEOTIDE SEQUENCE [LARGE SCALE GENOMIC DNA]</scope>
    <source>
        <strain evidence="1 2">Pla110</strain>
    </source>
</reference>
<dbReference type="EMBL" id="CP036281">
    <property type="protein sequence ID" value="QDU80432.1"/>
    <property type="molecule type" value="Genomic_DNA"/>
</dbReference>